<evidence type="ECO:0000313" key="3">
    <source>
        <dbReference type="Proteomes" id="UP000325273"/>
    </source>
</evidence>
<dbReference type="InterPro" id="IPR001845">
    <property type="entry name" value="HTH_ArsR_DNA-bd_dom"/>
</dbReference>
<dbReference type="PANTHER" id="PTHR38600:SF2">
    <property type="entry name" value="SLL0088 PROTEIN"/>
    <property type="match status" value="1"/>
</dbReference>
<dbReference type="NCBIfam" id="NF033788">
    <property type="entry name" value="HTH_metalloreg"/>
    <property type="match status" value="1"/>
</dbReference>
<organism evidence="2 3">
    <name type="scientific">Paraburkholderia panacisoli</name>
    <dbReference type="NCBI Taxonomy" id="2603818"/>
    <lineage>
        <taxon>Bacteria</taxon>
        <taxon>Pseudomonadati</taxon>
        <taxon>Pseudomonadota</taxon>
        <taxon>Betaproteobacteria</taxon>
        <taxon>Burkholderiales</taxon>
        <taxon>Burkholderiaceae</taxon>
        <taxon>Paraburkholderia</taxon>
    </lineage>
</organism>
<dbReference type="SMART" id="SM00418">
    <property type="entry name" value="HTH_ARSR"/>
    <property type="match status" value="1"/>
</dbReference>
<sequence length="111" mass="12321">MVKSPVSQLDRTFSALVDPTRRAILARLASEPGLSVTEIARPLPLKLPAVMKHLDVLSDAGLIARTKSGRTVSVELVAGPMEEAMTWLRRYERFWSASLDRLADFVEGEEE</sequence>
<protein>
    <submittedName>
        <fullName evidence="2">Helix-turn-helix transcriptional regulator</fullName>
    </submittedName>
</protein>
<evidence type="ECO:0000259" key="1">
    <source>
        <dbReference type="PROSITE" id="PS50987"/>
    </source>
</evidence>
<dbReference type="InterPro" id="IPR011991">
    <property type="entry name" value="ArsR-like_HTH"/>
</dbReference>
<dbReference type="PROSITE" id="PS50987">
    <property type="entry name" value="HTH_ARSR_2"/>
    <property type="match status" value="1"/>
</dbReference>
<evidence type="ECO:0000313" key="2">
    <source>
        <dbReference type="EMBL" id="KAA1013668.1"/>
    </source>
</evidence>
<feature type="domain" description="HTH arsR-type" evidence="1">
    <location>
        <begin position="1"/>
        <end position="96"/>
    </location>
</feature>
<dbReference type="InterPro" id="IPR036388">
    <property type="entry name" value="WH-like_DNA-bd_sf"/>
</dbReference>
<gene>
    <name evidence="2" type="ORF">FVF58_07970</name>
</gene>
<dbReference type="InterPro" id="IPR036390">
    <property type="entry name" value="WH_DNA-bd_sf"/>
</dbReference>
<dbReference type="Gene3D" id="1.10.10.10">
    <property type="entry name" value="Winged helix-like DNA-binding domain superfamily/Winged helix DNA-binding domain"/>
    <property type="match status" value="1"/>
</dbReference>
<dbReference type="Proteomes" id="UP000325273">
    <property type="component" value="Unassembled WGS sequence"/>
</dbReference>
<keyword evidence="3" id="KW-1185">Reference proteome</keyword>
<comment type="caution">
    <text evidence="2">The sequence shown here is derived from an EMBL/GenBank/DDBJ whole genome shotgun (WGS) entry which is preliminary data.</text>
</comment>
<dbReference type="SUPFAM" id="SSF46785">
    <property type="entry name" value="Winged helix' DNA-binding domain"/>
    <property type="match status" value="1"/>
</dbReference>
<dbReference type="RefSeq" id="WP_149669351.1">
    <property type="nucleotide sequence ID" value="NZ_VTUZ01000004.1"/>
</dbReference>
<dbReference type="PRINTS" id="PR00778">
    <property type="entry name" value="HTHARSR"/>
</dbReference>
<dbReference type="Pfam" id="PF12840">
    <property type="entry name" value="HTH_20"/>
    <property type="match status" value="1"/>
</dbReference>
<name>A0A5B0HF13_9BURK</name>
<dbReference type="AlphaFoldDB" id="A0A5B0HF13"/>
<dbReference type="PANTHER" id="PTHR38600">
    <property type="entry name" value="TRANSCRIPTIONAL REGULATORY PROTEIN"/>
    <property type="match status" value="1"/>
</dbReference>
<dbReference type="GO" id="GO:0003700">
    <property type="term" value="F:DNA-binding transcription factor activity"/>
    <property type="evidence" value="ECO:0007669"/>
    <property type="project" value="InterPro"/>
</dbReference>
<dbReference type="CDD" id="cd00090">
    <property type="entry name" value="HTH_ARSR"/>
    <property type="match status" value="1"/>
</dbReference>
<dbReference type="EMBL" id="VTUZ01000004">
    <property type="protein sequence ID" value="KAA1013668.1"/>
    <property type="molecule type" value="Genomic_DNA"/>
</dbReference>
<reference evidence="2 3" key="1">
    <citation type="submission" date="2019-08" db="EMBL/GenBank/DDBJ databases">
        <title>Paraburkholderia sp. DCY113.</title>
        <authorList>
            <person name="Kang J."/>
        </authorList>
    </citation>
    <scope>NUCLEOTIDE SEQUENCE [LARGE SCALE GENOMIC DNA]</scope>
    <source>
        <strain evidence="2 3">DCY113</strain>
    </source>
</reference>
<accession>A0A5B0HF13</accession>
<proteinExistence type="predicted"/>